<dbReference type="Proteomes" id="UP000095594">
    <property type="component" value="Unassembled WGS sequence"/>
</dbReference>
<protein>
    <submittedName>
        <fullName evidence="1">Predicted membrane protein</fullName>
    </submittedName>
</protein>
<organism evidence="1 2">
    <name type="scientific">Clostridium disporicum</name>
    <dbReference type="NCBI Taxonomy" id="84024"/>
    <lineage>
        <taxon>Bacteria</taxon>
        <taxon>Bacillati</taxon>
        <taxon>Bacillota</taxon>
        <taxon>Clostridia</taxon>
        <taxon>Eubacteriales</taxon>
        <taxon>Clostridiaceae</taxon>
        <taxon>Clostridium</taxon>
    </lineage>
</organism>
<proteinExistence type="predicted"/>
<name>A0A174A9Z9_9CLOT</name>
<sequence>MKKILISTIFVLILTFIITSYTSAENVKNNIELEKAIISNVKVTTEGNRYMTFYEDINGGTNNEVLVYIWGPDFSNSCGDTLLVFTEENGNYSFISKTTSVNMPIIISNSKTNGFNDIIVYVTGGGVKNGFYTALKNQEGRYPLNPSVQPKVDLDKIHVKRLINVNINQSTGEELKL</sequence>
<accession>A0A174A9Z9</accession>
<evidence type="ECO:0000313" key="1">
    <source>
        <dbReference type="EMBL" id="CUN85472.1"/>
    </source>
</evidence>
<evidence type="ECO:0000313" key="2">
    <source>
        <dbReference type="Proteomes" id="UP000095594"/>
    </source>
</evidence>
<reference evidence="1 2" key="1">
    <citation type="submission" date="2015-09" db="EMBL/GenBank/DDBJ databases">
        <authorList>
            <consortium name="Pathogen Informatics"/>
        </authorList>
    </citation>
    <scope>NUCLEOTIDE SEQUENCE [LARGE SCALE GENOMIC DNA]</scope>
    <source>
        <strain evidence="1 2">2789STDY5834856</strain>
    </source>
</reference>
<dbReference type="OrthoDB" id="9762883at2"/>
<dbReference type="AlphaFoldDB" id="A0A174A9Z9"/>
<dbReference type="EMBL" id="CYZX01000003">
    <property type="protein sequence ID" value="CUN85472.1"/>
    <property type="molecule type" value="Genomic_DNA"/>
</dbReference>
<gene>
    <name evidence="1" type="ORF">ERS852471_00579</name>
</gene>
<dbReference type="RefSeq" id="WP_055263735.1">
    <property type="nucleotide sequence ID" value="NZ_CABIXQ010000003.1"/>
</dbReference>